<dbReference type="Gene3D" id="2.40.128.130">
    <property type="entry name" value="Autotransporter beta-domain"/>
    <property type="match status" value="1"/>
</dbReference>
<dbReference type="PROSITE" id="PS51208">
    <property type="entry name" value="AUTOTRANSPORTER"/>
    <property type="match status" value="1"/>
</dbReference>
<dbReference type="InterPro" id="IPR036709">
    <property type="entry name" value="Autotransporte_beta_dom_sf"/>
</dbReference>
<evidence type="ECO:0000259" key="1">
    <source>
        <dbReference type="PROSITE" id="PS51208"/>
    </source>
</evidence>
<evidence type="ECO:0000313" key="2">
    <source>
        <dbReference type="EMBL" id="ODN41995.1"/>
    </source>
</evidence>
<organism evidence="2 3">
    <name type="scientific">Piscirickettsia litoralis</name>
    <dbReference type="NCBI Taxonomy" id="1891921"/>
    <lineage>
        <taxon>Bacteria</taxon>
        <taxon>Pseudomonadati</taxon>
        <taxon>Pseudomonadota</taxon>
        <taxon>Gammaproteobacteria</taxon>
        <taxon>Thiotrichales</taxon>
        <taxon>Piscirickettsiaceae</taxon>
        <taxon>Piscirickettsia</taxon>
    </lineage>
</organism>
<dbReference type="SUPFAM" id="SSF103515">
    <property type="entry name" value="Autotransporter"/>
    <property type="match status" value="1"/>
</dbReference>
<dbReference type="Pfam" id="PF03797">
    <property type="entry name" value="Autotransporter"/>
    <property type="match status" value="1"/>
</dbReference>
<protein>
    <recommendedName>
        <fullName evidence="1">Autotransporter domain-containing protein</fullName>
    </recommendedName>
</protein>
<name>A0ABX3A3J2_9GAMM</name>
<accession>A0ABX3A3J2</accession>
<evidence type="ECO:0000313" key="3">
    <source>
        <dbReference type="Proteomes" id="UP000094329"/>
    </source>
</evidence>
<dbReference type="EMBL" id="MDTU01000001">
    <property type="protein sequence ID" value="ODN41995.1"/>
    <property type="molecule type" value="Genomic_DNA"/>
</dbReference>
<dbReference type="SMART" id="SM00869">
    <property type="entry name" value="Autotransporter"/>
    <property type="match status" value="1"/>
</dbReference>
<gene>
    <name evidence="2" type="ORF">BGC07_02260</name>
</gene>
<dbReference type="RefSeq" id="WP_069311795.1">
    <property type="nucleotide sequence ID" value="NZ_MDTU01000001.1"/>
</dbReference>
<reference evidence="2 3" key="1">
    <citation type="submission" date="2016-08" db="EMBL/GenBank/DDBJ databases">
        <title>Draft genome sequence of Candidatus Piscirickettsia litoralis, from seawater.</title>
        <authorList>
            <person name="Wan X."/>
            <person name="Lee A.J."/>
            <person name="Hou S."/>
            <person name="Donachie S.P."/>
        </authorList>
    </citation>
    <scope>NUCLEOTIDE SEQUENCE [LARGE SCALE GENOMIC DNA]</scope>
    <source>
        <strain evidence="2 3">Y2</strain>
    </source>
</reference>
<dbReference type="Proteomes" id="UP000094329">
    <property type="component" value="Unassembled WGS sequence"/>
</dbReference>
<sequence length="1062" mass="112688">MIRKKNFFLYYIILFISQMINVSYSACVVSQDVNSSSTVNIINTSPIPKVSTSAGDDTVCVNILSGSPTVNILGATVVGGSGKLGSPGSDVLPLTAGNTGFAGGDGIEVNIKTTNKVTFNLNTEVVGGRHGYGQITSESNHGLHFDGEAASGQRIDITANLNRRITGGSGRSGVNFVSLNGGGHGRSAIYLDEKTNNLEAVLNISADLIGGNGGNGALYKTSGISPGSGGQAGQGVYIYHADKTTLNIGYDSSAQALTLGSVLIQGGVAGLTKVLQTGTANTYQDKQVEKGAPAIFIREAGETTINISSIATVKHGNINEAGEIPNAIETSSESTLTGIGKINITNLGVIEGDINIETSTDVNNIVNNNLIIGDVKGGSGQDLLISSGIIKGVFYGSGDSGVDKSSTDGNNVILVGRSLSGNFPQGSSIYAADGGTQGASDSLKVDLEKGLVMINPGCNPSSKVSQMNKSAIFNSNGNSECNVTKTAINEFETIETLDVIDDSQTNILHLLTVNGAIKGAGQTVKMTVGKGTNIVLNEVNLDLNGNQPDYTSVTADIINKGTILLNSDIEGSIINESTGKIILNSFFNEKYQRVITNLVTTQPSYISKDNSILVTSIHSYDKANEVASAFTLTSKGGVDATGQTFHVHIKEDVKEHLNSNTKEILVLISGTAVAGVASNNAAINVPIKEVVYVDAKGGGVSQPSIGNQPIKLMSGEGTNQGIGFDNTGNVVLNVALEAEGTLVEPPKVAVTPPAVNIPATFSGSGKVFNNPDNVIDPTPPTPVTSVALPTSGQLNSRVLVNHVVEKTRQAKGQNLRIAYFEDNTSGVSTGSRSYKNKHRTQIKAKPRVKKNSIWTKVYGTRTNQQPYDDYDGYQANLGGVILALDRSKFERRGHVTSLGVAFGYNKNHSDMIENNETPSSSELTLTGRQVGLYLSQLTNRYFVVGILGYSRNQYQSNRFDSGFNELYTAEFEGDQYFLSLKGGYDLQLSQNLTLTGLASSNFDYLTYGLMQENNDGFVINAKDYKIWTLGLGAQIKYDIRSGKERIFQPELHGRVFYDDFWR</sequence>
<keyword evidence="3" id="KW-1185">Reference proteome</keyword>
<proteinExistence type="predicted"/>
<comment type="caution">
    <text evidence="2">The sequence shown here is derived from an EMBL/GenBank/DDBJ whole genome shotgun (WGS) entry which is preliminary data.</text>
</comment>
<feature type="domain" description="Autotransporter" evidence="1">
    <location>
        <begin position="846"/>
        <end position="1062"/>
    </location>
</feature>
<dbReference type="InterPro" id="IPR005546">
    <property type="entry name" value="Autotransporte_beta"/>
</dbReference>